<proteinExistence type="predicted"/>
<evidence type="ECO:0000313" key="3">
    <source>
        <dbReference type="Proteomes" id="UP001530400"/>
    </source>
</evidence>
<evidence type="ECO:0000256" key="1">
    <source>
        <dbReference type="SAM" id="SignalP"/>
    </source>
</evidence>
<feature type="chain" id="PRO_5044828037" description="GST N-terminal domain-containing protein" evidence="1">
    <location>
        <begin position="17"/>
        <end position="421"/>
    </location>
</feature>
<feature type="signal peptide" evidence="1">
    <location>
        <begin position="1"/>
        <end position="16"/>
    </location>
</feature>
<sequence length="421" mass="48100">MVCLSPFLALLTTAAAFTIPSWSELQSNVSPLYRPLQIKPPVYTDEVPPDVLESNLPILYRDKNCIDLNSQIVWLAMECKNIDYITILVDTAEDVPRIIWPDNESTPTVSDPTQLLEQIQARYPEPIPFYPKISVAVDASRSNIMRLPGVMPRNSDPSLMSASPFLFRTDEVVAKSSHCVSLEELEEMMEEYEGPYICGEDLTAADIVWMPYLERYSIQLPLVFPKIEVLNPRSSAYEMVAEWMKSVESIPAYACVVRGDARHWRRCLEKSVEVNNSRCEEKVSLPPLPKRKRWWIKSNPKSDALWKSYCYKNGERVRPWLGDTPTIEAALFLFRHRDAIIDAFVADSNHSSEITDETLRVIISQLTEWNADDGKPKYSDTACKLLEYTIDRLDVPKDWGMIPALALFQLLETMEACNIQP</sequence>
<name>A0ABD3NMX2_9STRA</name>
<dbReference type="PANTHER" id="PTHR43968:SF14">
    <property type="entry name" value="GLUTATHIONE S-TRANSFERASE"/>
    <property type="match status" value="1"/>
</dbReference>
<dbReference type="Gene3D" id="1.20.1050.10">
    <property type="match status" value="1"/>
</dbReference>
<comment type="caution">
    <text evidence="2">The sequence shown here is derived from an EMBL/GenBank/DDBJ whole genome shotgun (WGS) entry which is preliminary data.</text>
</comment>
<dbReference type="Proteomes" id="UP001530400">
    <property type="component" value="Unassembled WGS sequence"/>
</dbReference>
<dbReference type="EMBL" id="JALLPJ020001064">
    <property type="protein sequence ID" value="KAL3777124.1"/>
    <property type="molecule type" value="Genomic_DNA"/>
</dbReference>
<organism evidence="2 3">
    <name type="scientific">Cyclotella atomus</name>
    <dbReference type="NCBI Taxonomy" id="382360"/>
    <lineage>
        <taxon>Eukaryota</taxon>
        <taxon>Sar</taxon>
        <taxon>Stramenopiles</taxon>
        <taxon>Ochrophyta</taxon>
        <taxon>Bacillariophyta</taxon>
        <taxon>Coscinodiscophyceae</taxon>
        <taxon>Thalassiosirophycidae</taxon>
        <taxon>Stephanodiscales</taxon>
        <taxon>Stephanodiscaceae</taxon>
        <taxon>Cyclotella</taxon>
    </lineage>
</organism>
<dbReference type="InterPro" id="IPR036282">
    <property type="entry name" value="Glutathione-S-Trfase_C_sf"/>
</dbReference>
<dbReference type="SUPFAM" id="SSF47616">
    <property type="entry name" value="GST C-terminal domain-like"/>
    <property type="match status" value="1"/>
</dbReference>
<keyword evidence="3" id="KW-1185">Reference proteome</keyword>
<accession>A0ABD3NMX2</accession>
<keyword evidence="1" id="KW-0732">Signal</keyword>
<reference evidence="2 3" key="1">
    <citation type="submission" date="2024-10" db="EMBL/GenBank/DDBJ databases">
        <title>Updated reference genomes for cyclostephanoid diatoms.</title>
        <authorList>
            <person name="Roberts W.R."/>
            <person name="Alverson A.J."/>
        </authorList>
    </citation>
    <scope>NUCLEOTIDE SEQUENCE [LARGE SCALE GENOMIC DNA]</scope>
    <source>
        <strain evidence="2 3">AJA010-31</strain>
    </source>
</reference>
<evidence type="ECO:0000313" key="2">
    <source>
        <dbReference type="EMBL" id="KAL3777124.1"/>
    </source>
</evidence>
<protein>
    <recommendedName>
        <fullName evidence="4">GST N-terminal domain-containing protein</fullName>
    </recommendedName>
</protein>
<dbReference type="InterPro" id="IPR050983">
    <property type="entry name" value="GST_Omega/HSP26"/>
</dbReference>
<dbReference type="CDD" id="cd00299">
    <property type="entry name" value="GST_C_family"/>
    <property type="match status" value="1"/>
</dbReference>
<dbReference type="AlphaFoldDB" id="A0ABD3NMX2"/>
<evidence type="ECO:0008006" key="4">
    <source>
        <dbReference type="Google" id="ProtNLM"/>
    </source>
</evidence>
<dbReference type="PANTHER" id="PTHR43968">
    <property type="match status" value="1"/>
</dbReference>
<gene>
    <name evidence="2" type="ORF">ACHAWO_004090</name>
</gene>